<name>A0A8J3B0F5_9ACTN</name>
<protein>
    <submittedName>
        <fullName evidence="1">Uncharacterized protein</fullName>
    </submittedName>
</protein>
<keyword evidence="2" id="KW-1185">Reference proteome</keyword>
<organism evidence="1 2">
    <name type="scientific">Pilimelia anulata</name>
    <dbReference type="NCBI Taxonomy" id="53371"/>
    <lineage>
        <taxon>Bacteria</taxon>
        <taxon>Bacillati</taxon>
        <taxon>Actinomycetota</taxon>
        <taxon>Actinomycetes</taxon>
        <taxon>Micromonosporales</taxon>
        <taxon>Micromonosporaceae</taxon>
        <taxon>Pilimelia</taxon>
    </lineage>
</organism>
<dbReference type="EMBL" id="BMQB01000001">
    <property type="protein sequence ID" value="GGJ78304.1"/>
    <property type="molecule type" value="Genomic_DNA"/>
</dbReference>
<proteinExistence type="predicted"/>
<evidence type="ECO:0000313" key="2">
    <source>
        <dbReference type="Proteomes" id="UP000649739"/>
    </source>
</evidence>
<gene>
    <name evidence="1" type="ORF">GCM10010123_05360</name>
</gene>
<dbReference type="Proteomes" id="UP000649739">
    <property type="component" value="Unassembled WGS sequence"/>
</dbReference>
<evidence type="ECO:0000313" key="1">
    <source>
        <dbReference type="EMBL" id="GGJ78304.1"/>
    </source>
</evidence>
<accession>A0A8J3B0F5</accession>
<reference evidence="1" key="1">
    <citation type="journal article" date="2014" name="Int. J. Syst. Evol. Microbiol.">
        <title>Complete genome sequence of Corynebacterium casei LMG S-19264T (=DSM 44701T), isolated from a smear-ripened cheese.</title>
        <authorList>
            <consortium name="US DOE Joint Genome Institute (JGI-PGF)"/>
            <person name="Walter F."/>
            <person name="Albersmeier A."/>
            <person name="Kalinowski J."/>
            <person name="Ruckert C."/>
        </authorList>
    </citation>
    <scope>NUCLEOTIDE SEQUENCE</scope>
    <source>
        <strain evidence="1">JCM 3090</strain>
    </source>
</reference>
<dbReference type="AlphaFoldDB" id="A0A8J3B0F5"/>
<reference evidence="1" key="2">
    <citation type="submission" date="2020-09" db="EMBL/GenBank/DDBJ databases">
        <authorList>
            <person name="Sun Q."/>
            <person name="Ohkuma M."/>
        </authorList>
    </citation>
    <scope>NUCLEOTIDE SEQUENCE</scope>
    <source>
        <strain evidence="1">JCM 3090</strain>
    </source>
</reference>
<comment type="caution">
    <text evidence="1">The sequence shown here is derived from an EMBL/GenBank/DDBJ whole genome shotgun (WGS) entry which is preliminary data.</text>
</comment>
<dbReference type="RefSeq" id="WP_189168370.1">
    <property type="nucleotide sequence ID" value="NZ_BMQB01000001.1"/>
</dbReference>
<sequence>MKPTLYGFLRVPADVSDAAIRELEQQLHDFAHSEGFTLDTIYHEYRNSSYDVLLEMIERMRRAEVHHAAMPILHHISAHPLLQRMYFDLFHQSGLWVYGTAYSPGL</sequence>